<accession>A0A161V8V4</accession>
<organism evidence="2 3">
    <name type="scientific">Pseudovibrio axinellae</name>
    <dbReference type="NCBI Taxonomy" id="989403"/>
    <lineage>
        <taxon>Bacteria</taxon>
        <taxon>Pseudomonadati</taxon>
        <taxon>Pseudomonadota</taxon>
        <taxon>Alphaproteobacteria</taxon>
        <taxon>Hyphomicrobiales</taxon>
        <taxon>Stappiaceae</taxon>
        <taxon>Pseudovibrio</taxon>
    </lineage>
</organism>
<gene>
    <name evidence="2" type="ORF">PsAD2_00711</name>
</gene>
<name>A0A161V8V4_9HYPH</name>
<dbReference type="PATRIC" id="fig|989403.3.peg.757"/>
<reference evidence="2 3" key="1">
    <citation type="journal article" date="2016" name="Front. Microbiol.">
        <title>Comparative Genomic Analysis Reveals a Diverse Repertoire of Genes Involved in Prokaryote-Eukaryote Interactions within the Pseudovibrio Genus.</title>
        <authorList>
            <person name="Romano S."/>
            <person name="Fernandez-Guerra A."/>
            <person name="Reen F.J."/>
            <person name="Glockner F.O."/>
            <person name="Crowley S.P."/>
            <person name="O'Sullivan O."/>
            <person name="Cotter P.D."/>
            <person name="Adams C."/>
            <person name="Dobson A.D."/>
            <person name="O'Gara F."/>
        </authorList>
    </citation>
    <scope>NUCLEOTIDE SEQUENCE [LARGE SCALE GENOMIC DNA]</scope>
    <source>
        <strain evidence="2 3">Ad2</strain>
    </source>
</reference>
<dbReference type="STRING" id="989403.SAMN05421798_105334"/>
<sequence length="58" mass="6704">MSSRFARRTYGAEPPCKPEPDHCDLKEDDQLPGLVQEISKLLQRDYILLATFLRALTR</sequence>
<evidence type="ECO:0000313" key="3">
    <source>
        <dbReference type="Proteomes" id="UP000076577"/>
    </source>
</evidence>
<proteinExistence type="predicted"/>
<protein>
    <submittedName>
        <fullName evidence="2">Uncharacterized protein</fullName>
    </submittedName>
</protein>
<feature type="region of interest" description="Disordered" evidence="1">
    <location>
        <begin position="1"/>
        <end position="22"/>
    </location>
</feature>
<dbReference type="Proteomes" id="UP000076577">
    <property type="component" value="Unassembled WGS sequence"/>
</dbReference>
<dbReference type="RefSeq" id="WP_175485028.1">
    <property type="nucleotide sequence ID" value="NZ_FOFM01000005.1"/>
</dbReference>
<dbReference type="AlphaFoldDB" id="A0A161V8V4"/>
<comment type="caution">
    <text evidence="2">The sequence shown here is derived from an EMBL/GenBank/DDBJ whole genome shotgun (WGS) entry which is preliminary data.</text>
</comment>
<evidence type="ECO:0000313" key="2">
    <source>
        <dbReference type="EMBL" id="KZL21419.1"/>
    </source>
</evidence>
<keyword evidence="3" id="KW-1185">Reference proteome</keyword>
<evidence type="ECO:0000256" key="1">
    <source>
        <dbReference type="SAM" id="MobiDB-lite"/>
    </source>
</evidence>
<dbReference type="EMBL" id="LMCB01000004">
    <property type="protein sequence ID" value="KZL21419.1"/>
    <property type="molecule type" value="Genomic_DNA"/>
</dbReference>